<dbReference type="InterPro" id="IPR006156">
    <property type="entry name" value="Dihydroneopterin_aldolase"/>
</dbReference>
<dbReference type="GO" id="GO:0046656">
    <property type="term" value="P:folic acid biosynthetic process"/>
    <property type="evidence" value="ECO:0007669"/>
    <property type="project" value="UniProtKB-KW"/>
</dbReference>
<sequence>MAEKNVRQVEMSTAEVDAADKITVKNLEVIANAGVDAWGRQKKQRVLLTVTLALKNQFDTAAKADSLDTSTIHYGVLSKDIQAAVQAQQEWMSTKQFSSLIQGQVLSTAHPTQLIACEIDTFYPKGSMFGDGAGCTYSVTSYNNSASYSEVLYLRNLRIACIIGVNPNERLQKQPVVVNIRVECLAEGRSDDYQSLEKAVFEAISDTSFETLESLTTTVVQELREKFFTEQDAGSYIRLRIEKPLAVPFADAPAIEIFRPVKA</sequence>
<dbReference type="Gene3D" id="3.30.1130.10">
    <property type="match status" value="2"/>
</dbReference>
<organism evidence="9 10">
    <name type="scientific">Massarina eburnea CBS 473.64</name>
    <dbReference type="NCBI Taxonomy" id="1395130"/>
    <lineage>
        <taxon>Eukaryota</taxon>
        <taxon>Fungi</taxon>
        <taxon>Dikarya</taxon>
        <taxon>Ascomycota</taxon>
        <taxon>Pezizomycotina</taxon>
        <taxon>Dothideomycetes</taxon>
        <taxon>Pleosporomycetidae</taxon>
        <taxon>Pleosporales</taxon>
        <taxon>Massarineae</taxon>
        <taxon>Massarinaceae</taxon>
        <taxon>Massarina</taxon>
    </lineage>
</organism>
<feature type="domain" description="Dihydroneopterin aldolase/epimerase" evidence="8">
    <location>
        <begin position="152"/>
        <end position="259"/>
    </location>
</feature>
<dbReference type="SMART" id="SM00905">
    <property type="entry name" value="FolB"/>
    <property type="match status" value="2"/>
</dbReference>
<comment type="similarity">
    <text evidence="3">Belongs to the DHNA family.</text>
</comment>
<accession>A0A6A6SBR5</accession>
<evidence type="ECO:0000313" key="9">
    <source>
        <dbReference type="EMBL" id="KAF2644637.1"/>
    </source>
</evidence>
<comment type="catalytic activity">
    <reaction evidence="1">
        <text>7,8-dihydroneopterin = 6-hydroxymethyl-7,8-dihydropterin + glycolaldehyde</text>
        <dbReference type="Rhea" id="RHEA:10540"/>
        <dbReference type="ChEBI" id="CHEBI:17001"/>
        <dbReference type="ChEBI" id="CHEBI:17071"/>
        <dbReference type="ChEBI" id="CHEBI:44841"/>
        <dbReference type="EC" id="4.1.2.25"/>
    </reaction>
</comment>
<dbReference type="SUPFAM" id="SSF55620">
    <property type="entry name" value="Tetrahydrobiopterin biosynthesis enzymes-like"/>
    <property type="match status" value="2"/>
</dbReference>
<gene>
    <name evidence="9" type="ORF">P280DRAFT_176138</name>
</gene>
<evidence type="ECO:0000313" key="10">
    <source>
        <dbReference type="Proteomes" id="UP000799753"/>
    </source>
</evidence>
<proteinExistence type="inferred from homology"/>
<evidence type="ECO:0000256" key="1">
    <source>
        <dbReference type="ARBA" id="ARBA00001353"/>
    </source>
</evidence>
<reference evidence="9" key="1">
    <citation type="journal article" date="2020" name="Stud. Mycol.">
        <title>101 Dothideomycetes genomes: a test case for predicting lifestyles and emergence of pathogens.</title>
        <authorList>
            <person name="Haridas S."/>
            <person name="Albert R."/>
            <person name="Binder M."/>
            <person name="Bloem J."/>
            <person name="Labutti K."/>
            <person name="Salamov A."/>
            <person name="Andreopoulos B."/>
            <person name="Baker S."/>
            <person name="Barry K."/>
            <person name="Bills G."/>
            <person name="Bluhm B."/>
            <person name="Cannon C."/>
            <person name="Castanera R."/>
            <person name="Culley D."/>
            <person name="Daum C."/>
            <person name="Ezra D."/>
            <person name="Gonzalez J."/>
            <person name="Henrissat B."/>
            <person name="Kuo A."/>
            <person name="Liang C."/>
            <person name="Lipzen A."/>
            <person name="Lutzoni F."/>
            <person name="Magnuson J."/>
            <person name="Mondo S."/>
            <person name="Nolan M."/>
            <person name="Ohm R."/>
            <person name="Pangilinan J."/>
            <person name="Park H.-J."/>
            <person name="Ramirez L."/>
            <person name="Alfaro M."/>
            <person name="Sun H."/>
            <person name="Tritt A."/>
            <person name="Yoshinaga Y."/>
            <person name="Zwiers L.-H."/>
            <person name="Turgeon B."/>
            <person name="Goodwin S."/>
            <person name="Spatafora J."/>
            <person name="Crous P."/>
            <person name="Grigoriev I."/>
        </authorList>
    </citation>
    <scope>NUCLEOTIDE SEQUENCE</scope>
    <source>
        <strain evidence="9">CBS 473.64</strain>
    </source>
</reference>
<dbReference type="NCBIfam" id="TIGR00526">
    <property type="entry name" value="folB_dom"/>
    <property type="match status" value="1"/>
</dbReference>
<evidence type="ECO:0000256" key="4">
    <source>
        <dbReference type="ARBA" id="ARBA00013043"/>
    </source>
</evidence>
<feature type="domain" description="Dihydroneopterin aldolase/epimerase" evidence="8">
    <location>
        <begin position="22"/>
        <end position="139"/>
    </location>
</feature>
<dbReference type="EMBL" id="MU006778">
    <property type="protein sequence ID" value="KAF2644637.1"/>
    <property type="molecule type" value="Genomic_DNA"/>
</dbReference>
<dbReference type="InterPro" id="IPR006157">
    <property type="entry name" value="FolB_dom"/>
</dbReference>
<keyword evidence="6" id="KW-0456">Lyase</keyword>
<keyword evidence="10" id="KW-1185">Reference proteome</keyword>
<dbReference type="AlphaFoldDB" id="A0A6A6SBR5"/>
<name>A0A6A6SBR5_9PLEO</name>
<evidence type="ECO:0000256" key="5">
    <source>
        <dbReference type="ARBA" id="ARBA00022909"/>
    </source>
</evidence>
<evidence type="ECO:0000259" key="8">
    <source>
        <dbReference type="SMART" id="SM00905"/>
    </source>
</evidence>
<dbReference type="PANTHER" id="PTHR42844:SF1">
    <property type="entry name" value="DIHYDRONEOPTERIN ALDOLASE 1-RELATED"/>
    <property type="match status" value="1"/>
</dbReference>
<comment type="pathway">
    <text evidence="2">Cofactor biosynthesis; tetrahydrofolate biosynthesis; 2-amino-4-hydroxy-6-hydroxymethyl-7,8-dihydropteridine diphosphate from 7,8-dihydroneopterin triphosphate: step 3/4.</text>
</comment>
<keyword evidence="5" id="KW-0289">Folate biosynthesis</keyword>
<dbReference type="PANTHER" id="PTHR42844">
    <property type="entry name" value="DIHYDRONEOPTERIN ALDOLASE 1-RELATED"/>
    <property type="match status" value="1"/>
</dbReference>
<dbReference type="InterPro" id="IPR043133">
    <property type="entry name" value="GTP-CH-I_C/QueF"/>
</dbReference>
<dbReference type="Proteomes" id="UP000799753">
    <property type="component" value="Unassembled WGS sequence"/>
</dbReference>
<protein>
    <recommendedName>
        <fullName evidence="4">dihydroneopterin aldolase</fullName>
        <ecNumber evidence="4">4.1.2.25</ecNumber>
    </recommendedName>
    <alternativeName>
        <fullName evidence="7">7,8-dihydroneopterin aldolase</fullName>
    </alternativeName>
</protein>
<dbReference type="GO" id="GO:0004150">
    <property type="term" value="F:dihydroneopterin aldolase activity"/>
    <property type="evidence" value="ECO:0007669"/>
    <property type="project" value="UniProtKB-EC"/>
</dbReference>
<evidence type="ECO:0000256" key="6">
    <source>
        <dbReference type="ARBA" id="ARBA00023239"/>
    </source>
</evidence>
<dbReference type="OrthoDB" id="5425486at2759"/>
<evidence type="ECO:0000256" key="7">
    <source>
        <dbReference type="ARBA" id="ARBA00032903"/>
    </source>
</evidence>
<evidence type="ECO:0000256" key="3">
    <source>
        <dbReference type="ARBA" id="ARBA00005708"/>
    </source>
</evidence>
<dbReference type="EC" id="4.1.2.25" evidence="4"/>
<evidence type="ECO:0000256" key="2">
    <source>
        <dbReference type="ARBA" id="ARBA00005013"/>
    </source>
</evidence>
<dbReference type="Pfam" id="PF02152">
    <property type="entry name" value="FolB"/>
    <property type="match status" value="2"/>
</dbReference>
<dbReference type="GO" id="GO:0005737">
    <property type="term" value="C:cytoplasm"/>
    <property type="evidence" value="ECO:0007669"/>
    <property type="project" value="TreeGrafter"/>
</dbReference>